<feature type="compositionally biased region" description="Basic and acidic residues" evidence="1">
    <location>
        <begin position="44"/>
        <end position="55"/>
    </location>
</feature>
<dbReference type="EMBL" id="FMZK01000001">
    <property type="protein sequence ID" value="SDC17893.1"/>
    <property type="molecule type" value="Genomic_DNA"/>
</dbReference>
<dbReference type="AlphaFoldDB" id="A0A1G6JGV2"/>
<reference evidence="3" key="1">
    <citation type="submission" date="2016-10" db="EMBL/GenBank/DDBJ databases">
        <authorList>
            <person name="Varghese N."/>
            <person name="Submissions S."/>
        </authorList>
    </citation>
    <scope>NUCLEOTIDE SEQUENCE [LARGE SCALE GENOMIC DNA]</scope>
    <source>
        <strain evidence="3">CGMCC 4.3504</strain>
    </source>
</reference>
<gene>
    <name evidence="2" type="ORF">SAMN05216505_101671</name>
</gene>
<name>A0A1G6JGV2_9ACTN</name>
<protein>
    <submittedName>
        <fullName evidence="2">Uncharacterized protein</fullName>
    </submittedName>
</protein>
<feature type="region of interest" description="Disordered" evidence="1">
    <location>
        <begin position="1"/>
        <end position="55"/>
    </location>
</feature>
<dbReference type="RefSeq" id="WP_175400410.1">
    <property type="nucleotide sequence ID" value="NZ_FMZK01000001.1"/>
</dbReference>
<accession>A0A1G6JGV2</accession>
<evidence type="ECO:0000313" key="2">
    <source>
        <dbReference type="EMBL" id="SDC17893.1"/>
    </source>
</evidence>
<sequence length="55" mass="5659">MNDASTNQSQSADGGQIAVGHGKHRGPVSRQDATTAPRGRHRRPAGENEHAGSAA</sequence>
<proteinExistence type="predicted"/>
<evidence type="ECO:0000256" key="1">
    <source>
        <dbReference type="SAM" id="MobiDB-lite"/>
    </source>
</evidence>
<keyword evidence="3" id="KW-1185">Reference proteome</keyword>
<evidence type="ECO:0000313" key="3">
    <source>
        <dbReference type="Proteomes" id="UP000182100"/>
    </source>
</evidence>
<organism evidence="2 3">
    <name type="scientific">Streptomyces prasinopilosus</name>
    <dbReference type="NCBI Taxonomy" id="67344"/>
    <lineage>
        <taxon>Bacteria</taxon>
        <taxon>Bacillati</taxon>
        <taxon>Actinomycetota</taxon>
        <taxon>Actinomycetes</taxon>
        <taxon>Kitasatosporales</taxon>
        <taxon>Streptomycetaceae</taxon>
        <taxon>Streptomyces</taxon>
    </lineage>
</organism>
<dbReference type="Proteomes" id="UP000182100">
    <property type="component" value="Unassembled WGS sequence"/>
</dbReference>
<feature type="compositionally biased region" description="Polar residues" evidence="1">
    <location>
        <begin position="1"/>
        <end position="13"/>
    </location>
</feature>